<organism evidence="8 9">
    <name type="scientific">Pachysolen tannophilus NRRL Y-2460</name>
    <dbReference type="NCBI Taxonomy" id="669874"/>
    <lineage>
        <taxon>Eukaryota</taxon>
        <taxon>Fungi</taxon>
        <taxon>Dikarya</taxon>
        <taxon>Ascomycota</taxon>
        <taxon>Saccharomycotina</taxon>
        <taxon>Pichiomycetes</taxon>
        <taxon>Pachysolenaceae</taxon>
        <taxon>Pachysolen</taxon>
    </lineage>
</organism>
<dbReference type="Gene3D" id="3.40.50.10130">
    <property type="match status" value="1"/>
</dbReference>
<evidence type="ECO:0000256" key="4">
    <source>
        <dbReference type="ARBA" id="ARBA00023125"/>
    </source>
</evidence>
<dbReference type="GO" id="GO:0003684">
    <property type="term" value="F:damaged DNA binding"/>
    <property type="evidence" value="ECO:0007669"/>
    <property type="project" value="InterPro"/>
</dbReference>
<dbReference type="STRING" id="669874.A0A1E4TQF5"/>
<dbReference type="InterPro" id="IPR004579">
    <property type="entry name" value="ERCC1/RAD10/SWI10"/>
</dbReference>
<proteinExistence type="inferred from homology"/>
<dbReference type="CDD" id="cd22325">
    <property type="entry name" value="ERCC1_C-like"/>
    <property type="match status" value="1"/>
</dbReference>
<comment type="subcellular location">
    <subcellularLocation>
        <location evidence="1">Nucleus</location>
    </subcellularLocation>
</comment>
<dbReference type="GO" id="GO:0070522">
    <property type="term" value="C:ERCC4-ERCC1 complex"/>
    <property type="evidence" value="ECO:0007669"/>
    <property type="project" value="TreeGrafter"/>
</dbReference>
<dbReference type="NCBIfam" id="TIGR00597">
    <property type="entry name" value="rad10"/>
    <property type="match status" value="1"/>
</dbReference>
<dbReference type="Gene3D" id="1.10.150.20">
    <property type="entry name" value="5' to 3' exonuclease, C-terminal subdomain"/>
    <property type="match status" value="1"/>
</dbReference>
<comment type="similarity">
    <text evidence="2">Belongs to the ERCC1/RAD10/SWI10 family.</text>
</comment>
<evidence type="ECO:0000256" key="2">
    <source>
        <dbReference type="ARBA" id="ARBA00008283"/>
    </source>
</evidence>
<gene>
    <name evidence="8" type="ORF">PACTADRAFT_20220</name>
</gene>
<dbReference type="InterPro" id="IPR047260">
    <property type="entry name" value="ERCC1-like_central_dom"/>
</dbReference>
<dbReference type="GO" id="GO:0006312">
    <property type="term" value="P:mitotic recombination"/>
    <property type="evidence" value="ECO:0007669"/>
    <property type="project" value="TreeGrafter"/>
</dbReference>
<keyword evidence="9" id="KW-1185">Reference proteome</keyword>
<dbReference type="AlphaFoldDB" id="A0A1E4TQF5"/>
<dbReference type="EMBL" id="KV454017">
    <property type="protein sequence ID" value="ODV93949.1"/>
    <property type="molecule type" value="Genomic_DNA"/>
</dbReference>
<dbReference type="InterPro" id="IPR010994">
    <property type="entry name" value="RuvA_2-like"/>
</dbReference>
<dbReference type="Proteomes" id="UP000094236">
    <property type="component" value="Unassembled WGS sequence"/>
</dbReference>
<feature type="non-terminal residue" evidence="8">
    <location>
        <position position="1"/>
    </location>
</feature>
<feature type="non-terminal residue" evidence="8">
    <location>
        <position position="214"/>
    </location>
</feature>
<keyword evidence="3" id="KW-0227">DNA damage</keyword>
<dbReference type="GO" id="GO:0006302">
    <property type="term" value="P:double-strand break repair"/>
    <property type="evidence" value="ECO:0007669"/>
    <property type="project" value="UniProtKB-ARBA"/>
</dbReference>
<dbReference type="Pfam" id="PF03834">
    <property type="entry name" value="Rad10"/>
    <property type="match status" value="1"/>
</dbReference>
<feature type="domain" description="ERCC1-like central" evidence="7">
    <location>
        <begin position="6"/>
        <end position="124"/>
    </location>
</feature>
<accession>A0A1E4TQF5</accession>
<evidence type="ECO:0000256" key="1">
    <source>
        <dbReference type="ARBA" id="ARBA00004123"/>
    </source>
</evidence>
<dbReference type="SUPFAM" id="SSF47781">
    <property type="entry name" value="RuvA domain 2-like"/>
    <property type="match status" value="1"/>
</dbReference>
<keyword evidence="5" id="KW-0234">DNA repair</keyword>
<dbReference type="GO" id="GO:0003697">
    <property type="term" value="F:single-stranded DNA binding"/>
    <property type="evidence" value="ECO:0007669"/>
    <property type="project" value="TreeGrafter"/>
</dbReference>
<evidence type="ECO:0000313" key="9">
    <source>
        <dbReference type="Proteomes" id="UP000094236"/>
    </source>
</evidence>
<evidence type="ECO:0000256" key="5">
    <source>
        <dbReference type="ARBA" id="ARBA00023204"/>
    </source>
</evidence>
<evidence type="ECO:0000259" key="7">
    <source>
        <dbReference type="Pfam" id="PF03834"/>
    </source>
</evidence>
<name>A0A1E4TQF5_PACTA</name>
<sequence length="214" mass="25115">QYLKNVQINNSQKGNPLLKNLKIGYEFNANLKNCDYLINPKVFVLFLSLKYHKLHPEYIYNKIRKFNGNNYQINNNMKVLLCVVDIENNNDIIRELNKICLLNDLSLVLAWSFEEASNYLNYLKQLENNNEYKQIKGTNTNKDDYYQILANTLTTIRQINKTDTINLISKYGSFKDLINLSNSEDLFEVQGMGKVKINKFLSTIDENFILNKDY</sequence>
<dbReference type="SUPFAM" id="SSF52980">
    <property type="entry name" value="Restriction endonuclease-like"/>
    <property type="match status" value="1"/>
</dbReference>
<dbReference type="GO" id="GO:0070914">
    <property type="term" value="P:UV-damage excision repair"/>
    <property type="evidence" value="ECO:0007669"/>
    <property type="project" value="TreeGrafter"/>
</dbReference>
<evidence type="ECO:0000256" key="6">
    <source>
        <dbReference type="ARBA" id="ARBA00023242"/>
    </source>
</evidence>
<dbReference type="OrthoDB" id="10262814at2759"/>
<evidence type="ECO:0000313" key="8">
    <source>
        <dbReference type="EMBL" id="ODV93949.1"/>
    </source>
</evidence>
<evidence type="ECO:0000256" key="3">
    <source>
        <dbReference type="ARBA" id="ARBA00022763"/>
    </source>
</evidence>
<protein>
    <recommendedName>
        <fullName evidence="7">ERCC1-like central domain-containing protein</fullName>
    </recommendedName>
</protein>
<keyword evidence="6" id="KW-0539">Nucleus</keyword>
<dbReference type="PANTHER" id="PTHR12749:SF0">
    <property type="entry name" value="DNA EXCISION REPAIR PROTEIN ERCC-1"/>
    <property type="match status" value="1"/>
</dbReference>
<reference evidence="9" key="1">
    <citation type="submission" date="2016-05" db="EMBL/GenBank/DDBJ databases">
        <title>Comparative genomics of biotechnologically important yeasts.</title>
        <authorList>
            <consortium name="DOE Joint Genome Institute"/>
            <person name="Riley R."/>
            <person name="Haridas S."/>
            <person name="Wolfe K.H."/>
            <person name="Lopes M.R."/>
            <person name="Hittinger C.T."/>
            <person name="Goker M."/>
            <person name="Salamov A."/>
            <person name="Wisecaver J."/>
            <person name="Long T.M."/>
            <person name="Aerts A.L."/>
            <person name="Barry K."/>
            <person name="Choi C."/>
            <person name="Clum A."/>
            <person name="Coughlan A.Y."/>
            <person name="Deshpande S."/>
            <person name="Douglass A.P."/>
            <person name="Hanson S.J."/>
            <person name="Klenk H.-P."/>
            <person name="Labutti K."/>
            <person name="Lapidus A."/>
            <person name="Lindquist E."/>
            <person name="Lipzen A."/>
            <person name="Meier-Kolthoff J.P."/>
            <person name="Ohm R.A."/>
            <person name="Otillar R.P."/>
            <person name="Pangilinan J."/>
            <person name="Peng Y."/>
            <person name="Rokas A."/>
            <person name="Rosa C.A."/>
            <person name="Scheuner C."/>
            <person name="Sibirny A.A."/>
            <person name="Slot J.C."/>
            <person name="Stielow J.B."/>
            <person name="Sun H."/>
            <person name="Kurtzman C.P."/>
            <person name="Blackwell M."/>
            <person name="Grigoriev I.V."/>
            <person name="Jeffries T.W."/>
        </authorList>
    </citation>
    <scope>NUCLEOTIDE SEQUENCE [LARGE SCALE GENOMIC DNA]</scope>
    <source>
        <strain evidence="9">NRRL Y-2460</strain>
    </source>
</reference>
<keyword evidence="4" id="KW-0238">DNA-binding</keyword>
<dbReference type="GO" id="GO:0000110">
    <property type="term" value="C:nucleotide-excision repair factor 1 complex"/>
    <property type="evidence" value="ECO:0007669"/>
    <property type="project" value="TreeGrafter"/>
</dbReference>
<dbReference type="PANTHER" id="PTHR12749">
    <property type="entry name" value="EXCISION REPAIR CROSS-COMPLEMENTING 1 ERCC1"/>
    <property type="match status" value="1"/>
</dbReference>
<dbReference type="InterPro" id="IPR011335">
    <property type="entry name" value="Restrct_endonuc-II-like"/>
</dbReference>